<name>A0ABS9XY07_9ACTN</name>
<accession>A0ABS9XY07</accession>
<comment type="caution">
    <text evidence="3">The sequence shown here is derived from an EMBL/GenBank/DDBJ whole genome shotgun (WGS) entry which is preliminary data.</text>
</comment>
<dbReference type="InterPro" id="IPR056911">
    <property type="entry name" value="Phage_Znf_bind_put"/>
</dbReference>
<reference evidence="3" key="1">
    <citation type="submission" date="2022-03" db="EMBL/GenBank/DDBJ databases">
        <title>Streptomyces 7R015 and 7R016 isolated from Barleria lupulina in Thailand.</title>
        <authorList>
            <person name="Kanchanasin P."/>
            <person name="Phongsopitanun W."/>
            <person name="Tanasupawat S."/>
        </authorList>
    </citation>
    <scope>NUCLEOTIDE SEQUENCE</scope>
    <source>
        <strain evidence="3">7R016</strain>
    </source>
</reference>
<evidence type="ECO:0000313" key="4">
    <source>
        <dbReference type="Proteomes" id="UP001165270"/>
    </source>
</evidence>
<dbReference type="EMBL" id="JALDAX010000038">
    <property type="protein sequence ID" value="MCI3246487.1"/>
    <property type="molecule type" value="Genomic_DNA"/>
</dbReference>
<feature type="region of interest" description="Disordered" evidence="1">
    <location>
        <begin position="184"/>
        <end position="218"/>
    </location>
</feature>
<evidence type="ECO:0000313" key="3">
    <source>
        <dbReference type="EMBL" id="MCI3246487.1"/>
    </source>
</evidence>
<evidence type="ECO:0000256" key="1">
    <source>
        <dbReference type="SAM" id="MobiDB-lite"/>
    </source>
</evidence>
<protein>
    <recommendedName>
        <fullName evidence="2">DNA-binding phage zinc finger domain-containing protein</fullName>
    </recommendedName>
</protein>
<gene>
    <name evidence="3" type="ORF">MQN93_43085</name>
</gene>
<organism evidence="3 4">
    <name type="scientific">Streptomyces spinosisporus</name>
    <dbReference type="NCBI Taxonomy" id="2927582"/>
    <lineage>
        <taxon>Bacteria</taxon>
        <taxon>Bacillati</taxon>
        <taxon>Actinomycetota</taxon>
        <taxon>Actinomycetes</taxon>
        <taxon>Kitasatosporales</taxon>
        <taxon>Streptomycetaceae</taxon>
        <taxon>Streptomyces</taxon>
    </lineage>
</organism>
<keyword evidence="4" id="KW-1185">Reference proteome</keyword>
<evidence type="ECO:0000259" key="2">
    <source>
        <dbReference type="Pfam" id="PF24623"/>
    </source>
</evidence>
<feature type="domain" description="DNA-binding phage zinc finger" evidence="2">
    <location>
        <begin position="156"/>
        <end position="211"/>
    </location>
</feature>
<proteinExistence type="predicted"/>
<dbReference type="Pfam" id="PF24623">
    <property type="entry name" value="Phage_zn_bind_8"/>
    <property type="match status" value="1"/>
</dbReference>
<dbReference type="Proteomes" id="UP001165270">
    <property type="component" value="Unassembled WGS sequence"/>
</dbReference>
<dbReference type="RefSeq" id="WP_242713819.1">
    <property type="nucleotide sequence ID" value="NZ_JALDAX010000038.1"/>
</dbReference>
<sequence length="218" mass="23796">MTPAEVADLLAYCAAFDRRTIGKADVLAWQPLLANVDFNEARDAVANHYARDTRWIMPADIRDAVTATHRDRLARHTDPTPKADPDDPHAYRAELLGTRRAVAAGQQEPAQHELTAGPMHPDVAARLKTLGSYVPQTVDEALDAYRPIKAARRAAITNGHPDALSVPCDWCQAPTGEPCRARRVVPGGGATASRRRSTPHPSRIDDARTAMNQEETEA</sequence>
<feature type="region of interest" description="Disordered" evidence="1">
    <location>
        <begin position="70"/>
        <end position="89"/>
    </location>
</feature>